<dbReference type="Proteomes" id="UP000218767">
    <property type="component" value="Unassembled WGS sequence"/>
</dbReference>
<proteinExistence type="predicted"/>
<organism evidence="1 2">
    <name type="scientific">SAR86 cluster bacterium</name>
    <dbReference type="NCBI Taxonomy" id="2030880"/>
    <lineage>
        <taxon>Bacteria</taxon>
        <taxon>Pseudomonadati</taxon>
        <taxon>Pseudomonadota</taxon>
        <taxon>Gammaproteobacteria</taxon>
        <taxon>SAR86 cluster</taxon>
    </lineage>
</organism>
<comment type="caution">
    <text evidence="1">The sequence shown here is derived from an EMBL/GenBank/DDBJ whole genome shotgun (WGS) entry which is preliminary data.</text>
</comment>
<evidence type="ECO:0000313" key="2">
    <source>
        <dbReference type="Proteomes" id="UP000218767"/>
    </source>
</evidence>
<dbReference type="Pfam" id="PF07209">
    <property type="entry name" value="DUF1415"/>
    <property type="match status" value="1"/>
</dbReference>
<name>A0A2A4X2B7_9GAMM</name>
<protein>
    <recommendedName>
        <fullName evidence="3">DUF1415 domain-containing protein</fullName>
    </recommendedName>
</protein>
<dbReference type="EMBL" id="NVUL01000053">
    <property type="protein sequence ID" value="PCI76743.1"/>
    <property type="molecule type" value="Genomic_DNA"/>
</dbReference>
<evidence type="ECO:0008006" key="3">
    <source>
        <dbReference type="Google" id="ProtNLM"/>
    </source>
</evidence>
<dbReference type="InterPro" id="IPR009858">
    <property type="entry name" value="DUF1415"/>
</dbReference>
<dbReference type="AlphaFoldDB" id="A0A2A4X2B7"/>
<accession>A0A2A4X2B7</accession>
<gene>
    <name evidence="1" type="ORF">COB20_09805</name>
</gene>
<sequence length="185" mass="21456">MHQHEIVKDVRHWLEAFVIELNLCPFAKRELINDRVKFVVSDASTEEHLLADLQQELSHLQEDGEIETTLLIHPNVLQAFDDYNQFLNIVDALLDEEGLLGVYQIASFHPQYRFSDTEEDDAENYSNRSPYPILHLLRESSLEREIARHQDTSLIPQRNIQLLRTMGTAKLQALLQRTDKAPATK</sequence>
<evidence type="ECO:0000313" key="1">
    <source>
        <dbReference type="EMBL" id="PCI76743.1"/>
    </source>
</evidence>
<reference evidence="2" key="1">
    <citation type="submission" date="2017-08" db="EMBL/GenBank/DDBJ databases">
        <title>A dynamic microbial community with high functional redundancy inhabits the cold, oxic subseafloor aquifer.</title>
        <authorList>
            <person name="Tully B.J."/>
            <person name="Wheat C.G."/>
            <person name="Glazer B.T."/>
            <person name="Huber J.A."/>
        </authorList>
    </citation>
    <scope>NUCLEOTIDE SEQUENCE [LARGE SCALE GENOMIC DNA]</scope>
</reference>